<gene>
    <name evidence="1" type="ORF">ACJDU8_07450</name>
</gene>
<comment type="caution">
    <text evidence="1">The sequence shown here is derived from an EMBL/GenBank/DDBJ whole genome shotgun (WGS) entry which is preliminary data.</text>
</comment>
<protein>
    <submittedName>
        <fullName evidence="1">Uncharacterized protein</fullName>
    </submittedName>
</protein>
<proteinExistence type="predicted"/>
<organism evidence="1 2">
    <name type="scientific">Candidatus Clostridium eludens</name>
    <dbReference type="NCBI Taxonomy" id="3381663"/>
    <lineage>
        <taxon>Bacteria</taxon>
        <taxon>Bacillati</taxon>
        <taxon>Bacillota</taxon>
        <taxon>Clostridia</taxon>
        <taxon>Eubacteriales</taxon>
        <taxon>Clostridiaceae</taxon>
        <taxon>Clostridium</taxon>
    </lineage>
</organism>
<sequence>MQVQYRFSDSEIANILYYGVMEAFRRNSSVIMISRDNSEDVEVYNISVLDKFTVGKPSYFPST</sequence>
<name>A0ABW8SI01_9CLOT</name>
<accession>A0ABW8SI01</accession>
<dbReference type="EMBL" id="JBJHZX010000008">
    <property type="protein sequence ID" value="MFL0195401.1"/>
    <property type="molecule type" value="Genomic_DNA"/>
</dbReference>
<evidence type="ECO:0000313" key="1">
    <source>
        <dbReference type="EMBL" id="MFL0195401.1"/>
    </source>
</evidence>
<keyword evidence="2" id="KW-1185">Reference proteome</keyword>
<dbReference type="Proteomes" id="UP001623660">
    <property type="component" value="Unassembled WGS sequence"/>
</dbReference>
<reference evidence="1 2" key="1">
    <citation type="submission" date="2024-11" db="EMBL/GenBank/DDBJ databases">
        <authorList>
            <person name="Heng Y.C."/>
            <person name="Lim A.C.H."/>
            <person name="Lee J.K.Y."/>
            <person name="Kittelmann S."/>
        </authorList>
    </citation>
    <scope>NUCLEOTIDE SEQUENCE [LARGE SCALE GENOMIC DNA]</scope>
    <source>
        <strain evidence="1 2">WILCCON 0269</strain>
    </source>
</reference>
<evidence type="ECO:0000313" key="2">
    <source>
        <dbReference type="Proteomes" id="UP001623660"/>
    </source>
</evidence>
<dbReference type="RefSeq" id="WP_406791518.1">
    <property type="nucleotide sequence ID" value="NZ_JBJHZX010000008.1"/>
</dbReference>